<evidence type="ECO:0000313" key="3">
    <source>
        <dbReference type="Proteomes" id="UP001066276"/>
    </source>
</evidence>
<feature type="region of interest" description="Disordered" evidence="1">
    <location>
        <begin position="37"/>
        <end position="110"/>
    </location>
</feature>
<reference evidence="2" key="1">
    <citation type="journal article" date="2022" name="bioRxiv">
        <title>Sequencing and chromosome-scale assembly of the giantPleurodeles waltlgenome.</title>
        <authorList>
            <person name="Brown T."/>
            <person name="Elewa A."/>
            <person name="Iarovenko S."/>
            <person name="Subramanian E."/>
            <person name="Araus A.J."/>
            <person name="Petzold A."/>
            <person name="Susuki M."/>
            <person name="Suzuki K.-i.T."/>
            <person name="Hayashi T."/>
            <person name="Toyoda A."/>
            <person name="Oliveira C."/>
            <person name="Osipova E."/>
            <person name="Leigh N.D."/>
            <person name="Simon A."/>
            <person name="Yun M.H."/>
        </authorList>
    </citation>
    <scope>NUCLEOTIDE SEQUENCE</scope>
    <source>
        <strain evidence="2">20211129_DDA</strain>
        <tissue evidence="2">Liver</tissue>
    </source>
</reference>
<accession>A0AAV7KWW7</accession>
<sequence>MEITEANGELDIEEIIKTAREAATTSSRDWILKQIKGAGSDEKKLERSTRTTGQPTQQEVRYHPLKQGSDREIQAEARKKGSRERRASPRKLQPRGQARRRIHQMVSKSA</sequence>
<dbReference type="EMBL" id="JANPWB010000016">
    <property type="protein sequence ID" value="KAJ1083991.1"/>
    <property type="molecule type" value="Genomic_DNA"/>
</dbReference>
<feature type="compositionally biased region" description="Basic and acidic residues" evidence="1">
    <location>
        <begin position="39"/>
        <end position="49"/>
    </location>
</feature>
<proteinExistence type="predicted"/>
<organism evidence="2 3">
    <name type="scientific">Pleurodeles waltl</name>
    <name type="common">Iberian ribbed newt</name>
    <dbReference type="NCBI Taxonomy" id="8319"/>
    <lineage>
        <taxon>Eukaryota</taxon>
        <taxon>Metazoa</taxon>
        <taxon>Chordata</taxon>
        <taxon>Craniata</taxon>
        <taxon>Vertebrata</taxon>
        <taxon>Euteleostomi</taxon>
        <taxon>Amphibia</taxon>
        <taxon>Batrachia</taxon>
        <taxon>Caudata</taxon>
        <taxon>Salamandroidea</taxon>
        <taxon>Salamandridae</taxon>
        <taxon>Pleurodelinae</taxon>
        <taxon>Pleurodeles</taxon>
    </lineage>
</organism>
<keyword evidence="3" id="KW-1185">Reference proteome</keyword>
<dbReference type="Proteomes" id="UP001066276">
    <property type="component" value="Chromosome 12"/>
</dbReference>
<evidence type="ECO:0000256" key="1">
    <source>
        <dbReference type="SAM" id="MobiDB-lite"/>
    </source>
</evidence>
<dbReference type="AlphaFoldDB" id="A0AAV7KWW7"/>
<feature type="compositionally biased region" description="Basic and acidic residues" evidence="1">
    <location>
        <begin position="68"/>
        <end position="87"/>
    </location>
</feature>
<feature type="compositionally biased region" description="Basic residues" evidence="1">
    <location>
        <begin position="88"/>
        <end position="103"/>
    </location>
</feature>
<protein>
    <submittedName>
        <fullName evidence="2">Uncharacterized protein</fullName>
    </submittedName>
</protein>
<comment type="caution">
    <text evidence="2">The sequence shown here is derived from an EMBL/GenBank/DDBJ whole genome shotgun (WGS) entry which is preliminary data.</text>
</comment>
<gene>
    <name evidence="2" type="ORF">NDU88_004146</name>
</gene>
<feature type="compositionally biased region" description="Polar residues" evidence="1">
    <location>
        <begin position="50"/>
        <end position="59"/>
    </location>
</feature>
<evidence type="ECO:0000313" key="2">
    <source>
        <dbReference type="EMBL" id="KAJ1083991.1"/>
    </source>
</evidence>
<name>A0AAV7KWW7_PLEWA</name>